<dbReference type="EMBL" id="ASWJ01000009">
    <property type="protein sequence ID" value="EOW80411.1"/>
    <property type="molecule type" value="Genomic_DNA"/>
</dbReference>
<feature type="transmembrane region" description="Helical" evidence="1">
    <location>
        <begin position="110"/>
        <end position="129"/>
    </location>
</feature>
<feature type="transmembrane region" description="Helical" evidence="1">
    <location>
        <begin position="390"/>
        <end position="411"/>
    </location>
</feature>
<proteinExistence type="predicted"/>
<feature type="transmembrane region" description="Helical" evidence="1">
    <location>
        <begin position="417"/>
        <end position="442"/>
    </location>
</feature>
<feature type="transmembrane region" description="Helical" evidence="1">
    <location>
        <begin position="191"/>
        <end position="211"/>
    </location>
</feature>
<feature type="transmembrane region" description="Helical" evidence="1">
    <location>
        <begin position="27"/>
        <end position="47"/>
    </location>
</feature>
<comment type="caution">
    <text evidence="2">The sequence shown here is derived from an EMBL/GenBank/DDBJ whole genome shotgun (WGS) entry which is preliminary data.</text>
</comment>
<feature type="transmembrane region" description="Helical" evidence="1">
    <location>
        <begin position="53"/>
        <end position="71"/>
    </location>
</feature>
<feature type="transmembrane region" description="Helical" evidence="1">
    <location>
        <begin position="161"/>
        <end position="185"/>
    </location>
</feature>
<dbReference type="OrthoDB" id="10021174at2"/>
<name>S0KHJ3_9ENTE</name>
<feature type="transmembrane region" description="Helical" evidence="1">
    <location>
        <begin position="135"/>
        <end position="154"/>
    </location>
</feature>
<dbReference type="RefSeq" id="WP_016183636.1">
    <property type="nucleotide sequence ID" value="NZ_JXKI01000013.1"/>
</dbReference>
<dbReference type="PATRIC" id="fig|1121865.3.peg.1461"/>
<feature type="transmembrane region" description="Helical" evidence="1">
    <location>
        <begin position="349"/>
        <end position="369"/>
    </location>
</feature>
<feature type="transmembrane region" description="Helical" evidence="1">
    <location>
        <begin position="232"/>
        <end position="256"/>
    </location>
</feature>
<gene>
    <name evidence="2" type="ORF">I568_02114</name>
</gene>
<accession>S0KHJ3</accession>
<dbReference type="eggNOG" id="ENOG50308CP">
    <property type="taxonomic scope" value="Bacteria"/>
</dbReference>
<protein>
    <submittedName>
        <fullName evidence="2">Uncharacterized protein</fullName>
    </submittedName>
</protein>
<keyword evidence="1" id="KW-1133">Transmembrane helix</keyword>
<feature type="transmembrane region" description="Helical" evidence="1">
    <location>
        <begin position="276"/>
        <end position="295"/>
    </location>
</feature>
<evidence type="ECO:0000313" key="3">
    <source>
        <dbReference type="Proteomes" id="UP000014113"/>
    </source>
</evidence>
<dbReference type="Proteomes" id="UP000014113">
    <property type="component" value="Unassembled WGS sequence"/>
</dbReference>
<feature type="transmembrane region" description="Helical" evidence="1">
    <location>
        <begin position="316"/>
        <end position="337"/>
    </location>
</feature>
<dbReference type="AlphaFoldDB" id="S0KHJ3"/>
<evidence type="ECO:0000256" key="1">
    <source>
        <dbReference type="SAM" id="Phobius"/>
    </source>
</evidence>
<organism evidence="2 3">
    <name type="scientific">Enterococcus columbae DSM 7374 = ATCC 51263</name>
    <dbReference type="NCBI Taxonomy" id="1121865"/>
    <lineage>
        <taxon>Bacteria</taxon>
        <taxon>Bacillati</taxon>
        <taxon>Bacillota</taxon>
        <taxon>Bacilli</taxon>
        <taxon>Lactobacillales</taxon>
        <taxon>Enterococcaceae</taxon>
        <taxon>Enterococcus</taxon>
    </lineage>
</organism>
<reference evidence="2 3" key="1">
    <citation type="submission" date="2013-03" db="EMBL/GenBank/DDBJ databases">
        <title>The Genome Sequence of Enterococcus columbae ATCC_51263 (PacBio/Illumina hybrid assembly).</title>
        <authorList>
            <consortium name="The Broad Institute Genomics Platform"/>
            <consortium name="The Broad Institute Genome Sequencing Center for Infectious Disease"/>
            <person name="Earl A."/>
            <person name="Russ C."/>
            <person name="Gilmore M."/>
            <person name="Surin D."/>
            <person name="Walker B."/>
            <person name="Young S."/>
            <person name="Zeng Q."/>
            <person name="Gargeya S."/>
            <person name="Fitzgerald M."/>
            <person name="Haas B."/>
            <person name="Abouelleil A."/>
            <person name="Allen A.W."/>
            <person name="Alvarado L."/>
            <person name="Arachchi H.M."/>
            <person name="Berlin A.M."/>
            <person name="Chapman S.B."/>
            <person name="Gainer-Dewar J."/>
            <person name="Goldberg J."/>
            <person name="Griggs A."/>
            <person name="Gujja S."/>
            <person name="Hansen M."/>
            <person name="Howarth C."/>
            <person name="Imamovic A."/>
            <person name="Ireland A."/>
            <person name="Larimer J."/>
            <person name="McCowan C."/>
            <person name="Murphy C."/>
            <person name="Pearson M."/>
            <person name="Poon T.W."/>
            <person name="Priest M."/>
            <person name="Roberts A."/>
            <person name="Saif S."/>
            <person name="Shea T."/>
            <person name="Sisk P."/>
            <person name="Sykes S."/>
            <person name="Wortman J."/>
            <person name="Nusbaum C."/>
            <person name="Birren B."/>
        </authorList>
    </citation>
    <scope>NUCLEOTIDE SEQUENCE [LARGE SCALE GENOMIC DNA]</scope>
    <source>
        <strain evidence="2 3">ATCC 51263</strain>
    </source>
</reference>
<keyword evidence="1" id="KW-0812">Transmembrane</keyword>
<evidence type="ECO:0000313" key="2">
    <source>
        <dbReference type="EMBL" id="EOW80411.1"/>
    </source>
</evidence>
<dbReference type="STRING" id="1121865.OMW_01499"/>
<keyword evidence="3" id="KW-1185">Reference proteome</keyword>
<keyword evidence="1" id="KW-0472">Membrane</keyword>
<sequence length="466" mass="54048">MRKITYYRFLKAFYLNNWRMQNRLENILQLFNQLSEIVIMPTILLTLVASAQFGSLLVYVHLILFPIYFYFGGQYTAKKNLVRLPICRTLYLLGFNHVQVFKLVDLATNLVFYFSRAVILLVLCGYAITTLKLSIVFPICILLGCGLGIFLRRYEARISTVFLLVGNTVFDYQTVTIALYLFQFLDYQKGSLFISFVLLLCLVFYLAFKGLQLSRQGRQLIRELKIALNEGGAPLSSFLFIHALFPGGSLVFLYIIASNPHLAVYSAIRLFPIKALLVFLGVSSTYAIYLYAFDLEKMRMSQLRNMGNFIRYKIKYKLLLAYGFHTLIYFTYALVYLLLIPDRLVDKLFILLLVFVPACLLLPLVYFVLTMLFPILKRPYIIGYNQPSRFVLIISYIINTLCWFLVIVWGICLARQIQVFFISFLVIGIFASLFGVFVLILIKIFQQYDSFIDKGKEQIEDDHSYI</sequence>